<comment type="caution">
    <text evidence="2">The sequence shown here is derived from an EMBL/GenBank/DDBJ whole genome shotgun (WGS) entry which is preliminary data.</text>
</comment>
<keyword evidence="3" id="KW-1185">Reference proteome</keyword>
<dbReference type="InterPro" id="IPR029717">
    <property type="entry name" value="FAM193"/>
</dbReference>
<name>A0A8K0KDT2_LADFU</name>
<feature type="compositionally biased region" description="Polar residues" evidence="1">
    <location>
        <begin position="529"/>
        <end position="538"/>
    </location>
</feature>
<reference evidence="2" key="2">
    <citation type="submission" date="2017-10" db="EMBL/GenBank/DDBJ databases">
        <title>Ladona fulva Genome sequencing and assembly.</title>
        <authorList>
            <person name="Murali S."/>
            <person name="Richards S."/>
            <person name="Bandaranaike D."/>
            <person name="Bellair M."/>
            <person name="Blankenburg K."/>
            <person name="Chao H."/>
            <person name="Dinh H."/>
            <person name="Doddapaneni H."/>
            <person name="Dugan-Rocha S."/>
            <person name="Elkadiri S."/>
            <person name="Gnanaolivu R."/>
            <person name="Hernandez B."/>
            <person name="Skinner E."/>
            <person name="Javaid M."/>
            <person name="Lee S."/>
            <person name="Li M."/>
            <person name="Ming W."/>
            <person name="Munidasa M."/>
            <person name="Muniz J."/>
            <person name="Nguyen L."/>
            <person name="Hughes D."/>
            <person name="Osuji N."/>
            <person name="Pu L.-L."/>
            <person name="Puazo M."/>
            <person name="Qu C."/>
            <person name="Quiroz J."/>
            <person name="Raj R."/>
            <person name="Weissenberger G."/>
            <person name="Xin Y."/>
            <person name="Zou X."/>
            <person name="Han Y."/>
            <person name="Worley K."/>
            <person name="Muzny D."/>
            <person name="Gibbs R."/>
        </authorList>
    </citation>
    <scope>NUCLEOTIDE SEQUENCE</scope>
    <source>
        <strain evidence="2">Sampled in the wild</strain>
    </source>
</reference>
<feature type="region of interest" description="Disordered" evidence="1">
    <location>
        <begin position="1"/>
        <end position="70"/>
    </location>
</feature>
<evidence type="ECO:0000313" key="3">
    <source>
        <dbReference type="Proteomes" id="UP000792457"/>
    </source>
</evidence>
<dbReference type="PANTHER" id="PTHR15109">
    <property type="entry name" value="AGAP004327-PA"/>
    <property type="match status" value="1"/>
</dbReference>
<sequence>MSCSDLMKPSEHKCTESGNMGDVLGKECEDGEKDELQEDEFSDEVREEADGAPSVEEQTPQPCGQPDGFEFKQADEAKGAAAVPEGTAASAATSNVVAREEKQCSCEACKNRRDSAAEQMEELRRLQAYWLELRQDIRQIYRQAMEGNIGDNNKTDDWPNETKMKELIQQLCAQDPHQLFQRLESQVHEFVIEAKVRQLELLHREEQTPSLAKIFLTGLLEGYLKLCLASMRLAPLLQQLETEHLRRFGLTWEVLNKHLYQSCVYTDPLVQNNLPVFITQLRTLPGQDQKEYRDLVLQYLAFADEMTHIGTLWRDIETRILEYNNEQATLKAKQRMLREDWELFKAHRKFFHQQIWKKNNGELCELAETSVSGCPGPRLGPPLSCLDLEESEDLGLSVGPGGGTTLAEGSDQGLFCPGCSVRRCPCVECSVSHMLSCCLASPVAPPSNSSQSNMPHSPSILVPAVTQGMVHQENSVGQTVPEIGLPAPQHPWQRSAGEGREENASLSPLQERINVPPLEVPGEILDRPSSPTEDSPSPASDDGDESASLEEGGSSSTPPPSPATPPSPPPQQQSCECH</sequence>
<accession>A0A8K0KDT2</accession>
<evidence type="ECO:0000256" key="1">
    <source>
        <dbReference type="SAM" id="MobiDB-lite"/>
    </source>
</evidence>
<feature type="region of interest" description="Disordered" evidence="1">
    <location>
        <begin position="480"/>
        <end position="578"/>
    </location>
</feature>
<organism evidence="2 3">
    <name type="scientific">Ladona fulva</name>
    <name type="common">Scarce chaser dragonfly</name>
    <name type="synonym">Libellula fulva</name>
    <dbReference type="NCBI Taxonomy" id="123851"/>
    <lineage>
        <taxon>Eukaryota</taxon>
        <taxon>Metazoa</taxon>
        <taxon>Ecdysozoa</taxon>
        <taxon>Arthropoda</taxon>
        <taxon>Hexapoda</taxon>
        <taxon>Insecta</taxon>
        <taxon>Pterygota</taxon>
        <taxon>Palaeoptera</taxon>
        <taxon>Odonata</taxon>
        <taxon>Epiprocta</taxon>
        <taxon>Anisoptera</taxon>
        <taxon>Libelluloidea</taxon>
        <taxon>Libellulidae</taxon>
        <taxon>Ladona</taxon>
    </lineage>
</organism>
<proteinExistence type="predicted"/>
<reference evidence="2" key="1">
    <citation type="submission" date="2013-04" db="EMBL/GenBank/DDBJ databases">
        <authorList>
            <person name="Qu J."/>
            <person name="Murali S.C."/>
            <person name="Bandaranaike D."/>
            <person name="Bellair M."/>
            <person name="Blankenburg K."/>
            <person name="Chao H."/>
            <person name="Dinh H."/>
            <person name="Doddapaneni H."/>
            <person name="Downs B."/>
            <person name="Dugan-Rocha S."/>
            <person name="Elkadiri S."/>
            <person name="Gnanaolivu R.D."/>
            <person name="Hernandez B."/>
            <person name="Javaid M."/>
            <person name="Jayaseelan J.C."/>
            <person name="Lee S."/>
            <person name="Li M."/>
            <person name="Ming W."/>
            <person name="Munidasa M."/>
            <person name="Muniz J."/>
            <person name="Nguyen L."/>
            <person name="Ongeri F."/>
            <person name="Osuji N."/>
            <person name="Pu L.-L."/>
            <person name="Puazo M."/>
            <person name="Qu C."/>
            <person name="Quiroz J."/>
            <person name="Raj R."/>
            <person name="Weissenberger G."/>
            <person name="Xin Y."/>
            <person name="Zou X."/>
            <person name="Han Y."/>
            <person name="Richards S."/>
            <person name="Worley K."/>
            <person name="Muzny D."/>
            <person name="Gibbs R."/>
        </authorList>
    </citation>
    <scope>NUCLEOTIDE SEQUENCE</scope>
    <source>
        <strain evidence="2">Sampled in the wild</strain>
    </source>
</reference>
<feature type="compositionally biased region" description="Acidic residues" evidence="1">
    <location>
        <begin position="29"/>
        <end position="47"/>
    </location>
</feature>
<dbReference type="OrthoDB" id="10044608at2759"/>
<dbReference type="Proteomes" id="UP000792457">
    <property type="component" value="Unassembled WGS sequence"/>
</dbReference>
<gene>
    <name evidence="2" type="ORF">J437_LFUL013174</name>
</gene>
<dbReference type="AlphaFoldDB" id="A0A8K0KDT2"/>
<evidence type="ECO:0000313" key="2">
    <source>
        <dbReference type="EMBL" id="KAG8233394.1"/>
    </source>
</evidence>
<dbReference type="EMBL" id="KZ308714">
    <property type="protein sequence ID" value="KAG8233394.1"/>
    <property type="molecule type" value="Genomic_DNA"/>
</dbReference>
<feature type="compositionally biased region" description="Pro residues" evidence="1">
    <location>
        <begin position="557"/>
        <end position="571"/>
    </location>
</feature>
<protein>
    <submittedName>
        <fullName evidence="2">Uncharacterized protein</fullName>
    </submittedName>
</protein>
<feature type="non-terminal residue" evidence="2">
    <location>
        <position position="578"/>
    </location>
</feature>
<dbReference type="PANTHER" id="PTHR15109:SF4">
    <property type="entry name" value="FAM193 C-TERMINAL DOMAIN-CONTAINING PROTEIN"/>
    <property type="match status" value="1"/>
</dbReference>